<evidence type="ECO:0000313" key="3">
    <source>
        <dbReference type="Proteomes" id="UP000035037"/>
    </source>
</evidence>
<sequence>MKIKRVVFPEALLNALRDGRLVVFAGAGVSMGPAGLPSFRKLAERVAEGTGESIAASETDDQFLGRLEKDPGVKVHKRAADILQPDNLKPNALHRNLLRLFQGTSSDPVRIVTTNFDCLFEQAAETGGLFKNKPKVFEAPALPLGSRFEGIVHLHGSVKEPEEMVLTHRDFGSAYLTEEDGWARRFLVSLFAKYTVLFVGYSHSDTIMTYLTPSLPPDGGEKRFALVGRKSNDLDRWRKMGIKPIRFPQENRDDFTRLDEGVKGLAGFRRRRLLEWREEITRIAAQEPLNINDEDSDTINYALGSLDLTRLFVNAAESLEWIAWLDDRRHLKRFFAEGNLKEQDKILSKWLANQFIRNHFNQLRSVTSKHGRRLNGYFWNILLQELALAEENTVDPKTLSRWVHILMNHVPVDVDGYFFFKLMKHCARAGEFQSLLQVYDTITVRIVSFSSDFKQSEIDSLDNTMREFWNTCLKPNFQHIAHTLLERTTMRLEKRYAMAWEEEGNRGMDYDSSFREAIEYRDQDEEPNGIDLLIDVTRDCLEWLARNDSDTAKLWCDRFAGANAPLLRRLAVHTVRIRQNWSANQKITWLLEKFDVYEIMTLDEILRMVADVYPQASSQQRQELVQAISQYQAPSETSDNSSVQSAYRQFNWFQWLHRSDPDCSLLKAALDRIQSQYPQCQSRESPDVNYSYSAVNLSESLGYAEKLLTKPASEWLPDLLGYQPSQEEERLSGQSRGDLLLKVCNAAERNPSWGLDLADAMAAQSEWGSDLWEWVIYAWEREKTDLDQDSKRRILAYLRTNELHQKRNARAIAGVLNRLIQNSDAADFTEWPDPLHKIAIAIHPHAVTVEDKSTKDPQDRDWFQDAINHPSGKLAEFWCHSISHWYRQQTETPQELSPEHRRALDTIIEDHGIPGKLGRTILVSWLHSLNYLDSTWTENHLLPLFDAQHEDFPCAWDGLSWGHFSLEIAELLQDKLIDALQQALDFPENSLERFIKLYVIAMSYLINDAKDKWICKFFRHTQKKPELRHKFTMQISHLLRNLDENSQREWWKVWLKDYWNNRLQGIPSPLENAEISIMLEKWVIHLQGVFPEAVSTAVQMNPVNLEKCSRLLHHIDQSNLIDCHPNDLARFLIHLGKSDHLPLSWKHSPNVPRKLLKKGLPEELDQELRELILKIEIT</sequence>
<dbReference type="PATRIC" id="fig|1608419.3.peg.1594"/>
<dbReference type="EMBL" id="JYFQ01000032">
    <property type="protein sequence ID" value="KKZ14308.1"/>
    <property type="molecule type" value="Genomic_DNA"/>
</dbReference>
<evidence type="ECO:0000313" key="2">
    <source>
        <dbReference type="EMBL" id="KKZ14308.1"/>
    </source>
</evidence>
<evidence type="ECO:0000259" key="1">
    <source>
        <dbReference type="Pfam" id="PF13212"/>
    </source>
</evidence>
<proteinExistence type="predicted"/>
<dbReference type="Proteomes" id="UP000035037">
    <property type="component" value="Unassembled WGS sequence"/>
</dbReference>
<dbReference type="Pfam" id="PF13289">
    <property type="entry name" value="SIR2_2"/>
    <property type="match status" value="1"/>
</dbReference>
<name>A0A0G8AZ48_9SYNE</name>
<dbReference type="InterPro" id="IPR025093">
    <property type="entry name" value="DUF4020"/>
</dbReference>
<dbReference type="Pfam" id="PF13212">
    <property type="entry name" value="DUF4020"/>
    <property type="match status" value="1"/>
</dbReference>
<accession>A0A0G8AZ48</accession>
<reference evidence="2 3" key="2">
    <citation type="submission" date="2015-05" db="EMBL/GenBank/DDBJ databases">
        <title>Lifestyle Evolution in Cyanobacterial Symbionts of Sponges.</title>
        <authorList>
            <person name="Burgsdorf I."/>
            <person name="Slaby B.M."/>
            <person name="Handley K.M."/>
            <person name="Haber M."/>
            <person name="Blom J."/>
            <person name="Marshall C.W."/>
            <person name="Gilbert J.A."/>
            <person name="Hentschel U."/>
            <person name="Steindler L."/>
        </authorList>
    </citation>
    <scope>NUCLEOTIDE SEQUENCE [LARGE SCALE GENOMIC DNA]</scope>
    <source>
        <strain evidence="2">15L</strain>
    </source>
</reference>
<reference evidence="2 3" key="1">
    <citation type="submission" date="2015-02" db="EMBL/GenBank/DDBJ databases">
        <authorList>
            <person name="Slaby B."/>
            <person name="Hentschel U."/>
        </authorList>
    </citation>
    <scope>NUCLEOTIDE SEQUENCE [LARGE SCALE GENOMIC DNA]</scope>
    <source>
        <strain evidence="2">15L</strain>
    </source>
</reference>
<dbReference type="InterPro" id="IPR029035">
    <property type="entry name" value="DHS-like_NAD/FAD-binding_dom"/>
</dbReference>
<feature type="domain" description="DUF4020" evidence="1">
    <location>
        <begin position="1027"/>
        <end position="1109"/>
    </location>
</feature>
<dbReference type="Gene3D" id="3.40.50.1220">
    <property type="entry name" value="TPP-binding domain"/>
    <property type="match status" value="1"/>
</dbReference>
<organism evidence="2 3">
    <name type="scientific">Candidatus Synechococcus spongiarum 15L</name>
    <dbReference type="NCBI Taxonomy" id="1608419"/>
    <lineage>
        <taxon>Bacteria</taxon>
        <taxon>Bacillati</taxon>
        <taxon>Cyanobacteriota</taxon>
        <taxon>Cyanophyceae</taxon>
        <taxon>Synechococcales</taxon>
        <taxon>Synechococcaceae</taxon>
        <taxon>Synechococcus</taxon>
    </lineage>
</organism>
<dbReference type="AlphaFoldDB" id="A0A0G8AZ48"/>
<protein>
    <recommendedName>
        <fullName evidence="1">DUF4020 domain-containing protein</fullName>
    </recommendedName>
</protein>
<comment type="caution">
    <text evidence="2">The sequence shown here is derived from an EMBL/GenBank/DDBJ whole genome shotgun (WGS) entry which is preliminary data.</text>
</comment>
<gene>
    <name evidence="2" type="ORF">TQ37_01460</name>
</gene>
<dbReference type="SUPFAM" id="SSF52467">
    <property type="entry name" value="DHS-like NAD/FAD-binding domain"/>
    <property type="match status" value="1"/>
</dbReference>